<dbReference type="AlphaFoldDB" id="A0AA42KXS6"/>
<dbReference type="RefSeq" id="WP_256045386.1">
    <property type="nucleotide sequence ID" value="NZ_JAMOHN010000009.1"/>
</dbReference>
<evidence type="ECO:0000313" key="2">
    <source>
        <dbReference type="Proteomes" id="UP001158076"/>
    </source>
</evidence>
<organism evidence="1 2">
    <name type="scientific">Stutzerimonas stutzeri</name>
    <name type="common">Pseudomonas stutzeri</name>
    <dbReference type="NCBI Taxonomy" id="316"/>
    <lineage>
        <taxon>Bacteria</taxon>
        <taxon>Pseudomonadati</taxon>
        <taxon>Pseudomonadota</taxon>
        <taxon>Gammaproteobacteria</taxon>
        <taxon>Pseudomonadales</taxon>
        <taxon>Pseudomonadaceae</taxon>
        <taxon>Stutzerimonas</taxon>
    </lineage>
</organism>
<evidence type="ECO:0000313" key="1">
    <source>
        <dbReference type="EMBL" id="MDH0146665.1"/>
    </source>
</evidence>
<comment type="caution">
    <text evidence="1">The sequence shown here is derived from an EMBL/GenBank/DDBJ whole genome shotgun (WGS) entry which is preliminary data.</text>
</comment>
<dbReference type="Gene3D" id="3.30.160.370">
    <property type="entry name" value="Domain of unknown function DUF5064"/>
    <property type="match status" value="1"/>
</dbReference>
<protein>
    <submittedName>
        <fullName evidence="1">DUF5064 family protein</fullName>
    </submittedName>
</protein>
<sequence length="120" mass="14120">MFRPGHVEISRLPTDVRPGYRLTLDYHVEGAEPRPEWACFHLCVEAGQMHIDERFRIHRDVACNFLQRVRQCLRAHGVQVRQDILFGFHGLYDPLYADLREQLHLQPGEAVDLDRFLREG</sequence>
<dbReference type="Proteomes" id="UP001158076">
    <property type="component" value="Unassembled WGS sequence"/>
</dbReference>
<reference evidence="1" key="1">
    <citation type="submission" date="2022-09" db="EMBL/GenBank/DDBJ databases">
        <title>Intensive care unit water sources are persistently colonized with multi-drug resistant bacteria and are the site of extensive horizontal gene transfer of antibiotic resistance genes.</title>
        <authorList>
            <person name="Diorio-Toth L."/>
        </authorList>
    </citation>
    <scope>NUCLEOTIDE SEQUENCE</scope>
    <source>
        <strain evidence="1">GD04147</strain>
    </source>
</reference>
<dbReference type="Pfam" id="PF16703">
    <property type="entry name" value="DUF5064"/>
    <property type="match status" value="1"/>
</dbReference>
<gene>
    <name evidence="1" type="ORF">N7335_09725</name>
</gene>
<accession>A0AA42KXS6</accession>
<dbReference type="InterPro" id="IPR032024">
    <property type="entry name" value="DUF5064"/>
</dbReference>
<proteinExistence type="predicted"/>
<dbReference type="EMBL" id="JAODZE010000009">
    <property type="protein sequence ID" value="MDH0146665.1"/>
    <property type="molecule type" value="Genomic_DNA"/>
</dbReference>
<name>A0AA42KXS6_STUST</name>